<keyword evidence="4 6" id="KW-0694">RNA-binding</keyword>
<accession>A0A497E6F2</accession>
<dbReference type="CDD" id="cd00353">
    <property type="entry name" value="Ribosomal_S15p_S13e"/>
    <property type="match status" value="1"/>
</dbReference>
<proteinExistence type="inferred from homology"/>
<protein>
    <recommendedName>
        <fullName evidence="4">Small ribosomal subunit protein uS15</fullName>
    </recommendedName>
</protein>
<dbReference type="PROSITE" id="PS00362">
    <property type="entry name" value="RIBOSOMAL_S15"/>
    <property type="match status" value="1"/>
</dbReference>
<dbReference type="Gene3D" id="6.10.250.3130">
    <property type="match status" value="1"/>
</dbReference>
<dbReference type="SMART" id="SM01387">
    <property type="entry name" value="Ribosomal_S15"/>
    <property type="match status" value="1"/>
</dbReference>
<evidence type="ECO:0000256" key="5">
    <source>
        <dbReference type="RuleBase" id="RU003919"/>
    </source>
</evidence>
<reference evidence="7 8" key="1">
    <citation type="submission" date="2018-06" db="EMBL/GenBank/DDBJ databases">
        <title>Extensive metabolic versatility and redundancy in microbially diverse, dynamic hydrothermal sediments.</title>
        <authorList>
            <person name="Dombrowski N."/>
            <person name="Teske A."/>
            <person name="Baker B.J."/>
        </authorList>
    </citation>
    <scope>NUCLEOTIDE SEQUENCE [LARGE SCALE GENOMIC DNA]</scope>
    <source>
        <strain evidence="7">B47_G16</strain>
    </source>
</reference>
<dbReference type="AlphaFoldDB" id="A0A497E6F2"/>
<dbReference type="InterPro" id="IPR009068">
    <property type="entry name" value="uS15_NS1_RNA-bd_sf"/>
</dbReference>
<keyword evidence="1 4" id="KW-0689">Ribosomal protein</keyword>
<dbReference type="InterPro" id="IPR000589">
    <property type="entry name" value="Ribosomal_uS15"/>
</dbReference>
<dbReference type="HAMAP" id="MF_01343_B">
    <property type="entry name" value="Ribosomal_uS15_B"/>
    <property type="match status" value="1"/>
</dbReference>
<dbReference type="Pfam" id="PF00312">
    <property type="entry name" value="Ribosomal_S15"/>
    <property type="match status" value="1"/>
</dbReference>
<evidence type="ECO:0000256" key="2">
    <source>
        <dbReference type="ARBA" id="ARBA00023274"/>
    </source>
</evidence>
<dbReference type="EMBL" id="QMPZ01000055">
    <property type="protein sequence ID" value="RLE09230.1"/>
    <property type="molecule type" value="Genomic_DNA"/>
</dbReference>
<dbReference type="PANTHER" id="PTHR23321">
    <property type="entry name" value="RIBOSOMAL PROTEIN S15, BACTERIAL AND ORGANELLAR"/>
    <property type="match status" value="1"/>
</dbReference>
<comment type="similarity">
    <text evidence="4 5">Belongs to the universal ribosomal protein uS15 family.</text>
</comment>
<comment type="function">
    <text evidence="4 6">One of the primary rRNA binding proteins, it binds directly to 16S rRNA where it helps nucleate assembly of the platform of the 30S subunit by binding and bridging several RNA helices of the 16S rRNA.</text>
</comment>
<dbReference type="GO" id="GO:0022627">
    <property type="term" value="C:cytosolic small ribosomal subunit"/>
    <property type="evidence" value="ECO:0007669"/>
    <property type="project" value="TreeGrafter"/>
</dbReference>
<dbReference type="Gene3D" id="1.10.287.10">
    <property type="entry name" value="S15/NS1, RNA-binding"/>
    <property type="match status" value="1"/>
</dbReference>
<evidence type="ECO:0000256" key="1">
    <source>
        <dbReference type="ARBA" id="ARBA00022980"/>
    </source>
</evidence>
<gene>
    <name evidence="4" type="primary">rpsO</name>
    <name evidence="7" type="ORF">DRJ00_04705</name>
</gene>
<evidence type="ECO:0000256" key="4">
    <source>
        <dbReference type="HAMAP-Rule" id="MF_01343"/>
    </source>
</evidence>
<dbReference type="GO" id="GO:0003735">
    <property type="term" value="F:structural constituent of ribosome"/>
    <property type="evidence" value="ECO:0007669"/>
    <property type="project" value="InterPro"/>
</dbReference>
<keyword evidence="2 4" id="KW-0687">Ribonucleoprotein</keyword>
<comment type="function">
    <text evidence="4">Forms an intersubunit bridge (bridge B4) with the 23S rRNA of the 50S subunit in the ribosome.</text>
</comment>
<comment type="caution">
    <text evidence="7">The sequence shown here is derived from an EMBL/GenBank/DDBJ whole genome shotgun (WGS) entry which is preliminary data.</text>
</comment>
<organism evidence="7 8">
    <name type="scientific">Aerophobetes bacterium</name>
    <dbReference type="NCBI Taxonomy" id="2030807"/>
    <lineage>
        <taxon>Bacteria</taxon>
        <taxon>Candidatus Aerophobota</taxon>
    </lineage>
</organism>
<evidence type="ECO:0000256" key="6">
    <source>
        <dbReference type="RuleBase" id="RU004524"/>
    </source>
</evidence>
<dbReference type="PANTHER" id="PTHR23321:SF26">
    <property type="entry name" value="SMALL RIBOSOMAL SUBUNIT PROTEIN US15M"/>
    <property type="match status" value="1"/>
</dbReference>
<dbReference type="GO" id="GO:0006412">
    <property type="term" value="P:translation"/>
    <property type="evidence" value="ECO:0007669"/>
    <property type="project" value="UniProtKB-UniRule"/>
</dbReference>
<comment type="subunit">
    <text evidence="3 4">Part of the 30S ribosomal subunit. Forms a bridge to the 50S subunit in the 70S ribosome, contacting the 23S rRNA.</text>
</comment>
<dbReference type="InterPro" id="IPR005290">
    <property type="entry name" value="Ribosomal_uS15_bac-type"/>
</dbReference>
<sequence>MSITKEKKEELIKKFGQHEKDTGSCEVQIAILTERIKNLTEHLKRFKKDQSSRRGLLQLVAQRRKLLSYLRREDGERYKKIISALGLRG</sequence>
<dbReference type="Proteomes" id="UP000279422">
    <property type="component" value="Unassembled WGS sequence"/>
</dbReference>
<evidence type="ECO:0000313" key="7">
    <source>
        <dbReference type="EMBL" id="RLE09230.1"/>
    </source>
</evidence>
<dbReference type="GO" id="GO:0019843">
    <property type="term" value="F:rRNA binding"/>
    <property type="evidence" value="ECO:0007669"/>
    <property type="project" value="UniProtKB-UniRule"/>
</dbReference>
<dbReference type="NCBIfam" id="TIGR00952">
    <property type="entry name" value="S15_bact"/>
    <property type="match status" value="1"/>
</dbReference>
<dbReference type="FunFam" id="1.10.287.10:FF:000002">
    <property type="entry name" value="30S ribosomal protein S15"/>
    <property type="match status" value="1"/>
</dbReference>
<evidence type="ECO:0000313" key="8">
    <source>
        <dbReference type="Proteomes" id="UP000279422"/>
    </source>
</evidence>
<name>A0A497E6F2_UNCAE</name>
<keyword evidence="4 6" id="KW-0699">rRNA-binding</keyword>
<dbReference type="SUPFAM" id="SSF47060">
    <property type="entry name" value="S15/NS1 RNA-binding domain"/>
    <property type="match status" value="1"/>
</dbReference>
<evidence type="ECO:0000256" key="3">
    <source>
        <dbReference type="ARBA" id="ARBA00064542"/>
    </source>
</evidence>